<evidence type="ECO:0000256" key="2">
    <source>
        <dbReference type="ARBA" id="ARBA00023002"/>
    </source>
</evidence>
<evidence type="ECO:0000313" key="4">
    <source>
        <dbReference type="EMBL" id="AVZ76409.1"/>
    </source>
</evidence>
<dbReference type="PANTHER" id="PTHR43669:SF3">
    <property type="entry name" value="ALCOHOL DEHYDROGENASE, PUTATIVE (AFU_ORTHOLOGUE AFUA_3G03445)-RELATED"/>
    <property type="match status" value="1"/>
</dbReference>
<name>A0A2R4TBB0_9ACTN</name>
<evidence type="ECO:0000313" key="5">
    <source>
        <dbReference type="Proteomes" id="UP000244201"/>
    </source>
</evidence>
<dbReference type="InterPro" id="IPR002347">
    <property type="entry name" value="SDR_fam"/>
</dbReference>
<dbReference type="PANTHER" id="PTHR43669">
    <property type="entry name" value="5-KETO-D-GLUCONATE 5-REDUCTASE"/>
    <property type="match status" value="1"/>
</dbReference>
<dbReference type="RefSeq" id="WP_108153696.1">
    <property type="nucleotide sequence ID" value="NZ_CP026304.1"/>
</dbReference>
<dbReference type="SUPFAM" id="SSF51735">
    <property type="entry name" value="NAD(P)-binding Rossmann-fold domains"/>
    <property type="match status" value="1"/>
</dbReference>
<dbReference type="PRINTS" id="PR00081">
    <property type="entry name" value="GDHRDH"/>
</dbReference>
<dbReference type="AlphaFoldDB" id="A0A2R4TBB0"/>
<dbReference type="GO" id="GO:0016491">
    <property type="term" value="F:oxidoreductase activity"/>
    <property type="evidence" value="ECO:0007669"/>
    <property type="project" value="UniProtKB-KW"/>
</dbReference>
<accession>A0A2R4TBB0</accession>
<reference evidence="4 5" key="1">
    <citation type="submission" date="2018-01" db="EMBL/GenBank/DDBJ databases">
        <title>Complete genome sequence of Streptomyces lunaelactis MM109T, a Ferroverdin A producer isolated from cave moonmilk deposits.</title>
        <authorList>
            <person name="Naome A."/>
            <person name="Martinet L."/>
            <person name="Maciejewska M."/>
            <person name="Anderssen S."/>
            <person name="Adam D."/>
            <person name="Tenconi E."/>
            <person name="Deflandre B."/>
            <person name="Arguelles-Arias A."/>
            <person name="Calusinska M."/>
            <person name="Copieters W."/>
            <person name="Karim L."/>
            <person name="Hanikenne M."/>
            <person name="Baurain D."/>
            <person name="van Wezel G."/>
            <person name="Smargiasso N."/>
            <person name="de Pauw E."/>
            <person name="Delfosse P."/>
            <person name="Rigali S."/>
        </authorList>
    </citation>
    <scope>NUCLEOTIDE SEQUENCE [LARGE SCALE GENOMIC DNA]</scope>
    <source>
        <strain evidence="4 5">MM109</strain>
    </source>
</reference>
<keyword evidence="2" id="KW-0560">Oxidoreductase</keyword>
<protein>
    <submittedName>
        <fullName evidence="4">Short-chain dehydrogenase</fullName>
    </submittedName>
</protein>
<dbReference type="Gene3D" id="3.40.50.720">
    <property type="entry name" value="NAD(P)-binding Rossmann-like Domain"/>
    <property type="match status" value="1"/>
</dbReference>
<dbReference type="OrthoDB" id="9781117at2"/>
<dbReference type="EMBL" id="CP026304">
    <property type="protein sequence ID" value="AVZ76409.1"/>
    <property type="molecule type" value="Genomic_DNA"/>
</dbReference>
<dbReference type="PRINTS" id="PR00080">
    <property type="entry name" value="SDRFAMILY"/>
</dbReference>
<keyword evidence="5" id="KW-1185">Reference proteome</keyword>
<comment type="similarity">
    <text evidence="1 3">Belongs to the short-chain dehydrogenases/reductases (SDR) family.</text>
</comment>
<organism evidence="4 5">
    <name type="scientific">Streptomyces lunaelactis</name>
    <dbReference type="NCBI Taxonomy" id="1535768"/>
    <lineage>
        <taxon>Bacteria</taxon>
        <taxon>Bacillati</taxon>
        <taxon>Actinomycetota</taxon>
        <taxon>Actinomycetes</taxon>
        <taxon>Kitasatosporales</taxon>
        <taxon>Streptomycetaceae</taxon>
        <taxon>Streptomyces</taxon>
    </lineage>
</organism>
<evidence type="ECO:0000256" key="3">
    <source>
        <dbReference type="RuleBase" id="RU000363"/>
    </source>
</evidence>
<gene>
    <name evidence="4" type="ORF">SLUN_33590</name>
</gene>
<dbReference type="Proteomes" id="UP000244201">
    <property type="component" value="Chromosome"/>
</dbReference>
<dbReference type="InterPro" id="IPR036291">
    <property type="entry name" value="NAD(P)-bd_dom_sf"/>
</dbReference>
<dbReference type="KEGG" id="slk:SLUN_33590"/>
<proteinExistence type="inferred from homology"/>
<dbReference type="Pfam" id="PF00106">
    <property type="entry name" value="adh_short"/>
    <property type="match status" value="1"/>
</dbReference>
<evidence type="ECO:0000256" key="1">
    <source>
        <dbReference type="ARBA" id="ARBA00006484"/>
    </source>
</evidence>
<sequence>MATVPRTVLVTGGNRGLGLAVAALMHARGHRVVVAAREEEAARKAAAALGEGASGVALDITDPGSVARAAAGTGAVDILVNNAGVQLDWGNAPSAIPLDLVERTLEVNLLGSWRVAQAFVPAMVRRGWGRVVNVSSGTGTFTIGIAPQCPAYSVSKASLNALTVMLAKETEGSGVLVNAVNPGLVRTRMRPEAEQSPEAAAEAVVRAANLPDDGPSGVLFRRDTVVGW</sequence>
<dbReference type="GeneID" id="55660185"/>